<dbReference type="Proteomes" id="UP000053557">
    <property type="component" value="Unassembled WGS sequence"/>
</dbReference>
<dbReference type="AlphaFoldDB" id="A0A101XPR0"/>
<accession>A0A101XPR0</accession>
<evidence type="ECO:0000256" key="1">
    <source>
        <dbReference type="SAM" id="Phobius"/>
    </source>
</evidence>
<reference evidence="2 3" key="1">
    <citation type="submission" date="2015-12" db="EMBL/GenBank/DDBJ databases">
        <title>Draft genome sequence of Acidibacillus ferrooxidans ITV001, isolated from a chalcopyrite acid mine drainage site in Brazil.</title>
        <authorList>
            <person name="Dall'Agnol H."/>
            <person name="Nancucheo I."/>
            <person name="Johnson B."/>
            <person name="Oliveira R."/>
            <person name="Leite L."/>
            <person name="Pylro V."/>
            <person name="Nunes G.L."/>
            <person name="Tzotzos G."/>
            <person name="Fernandes G.R."/>
            <person name="Dutra J."/>
            <person name="Orellana S.C."/>
            <person name="Oliveira G."/>
        </authorList>
    </citation>
    <scope>NUCLEOTIDE SEQUENCE [LARGE SCALE GENOMIC DNA]</scope>
    <source>
        <strain evidence="3">ITV01</strain>
    </source>
</reference>
<sequence length="95" mass="10187">MLKGLLLGEIGGIYVIYSMIRQGHVNDGMEGRALFASGMMGMVTRLVVLVAVLVVAIRSGLNPYTALVGYLIGFVLIVIGMWGMAQNSRRFPGGK</sequence>
<name>A0A101XPR0_9BACL</name>
<dbReference type="EMBL" id="LPVJ01000054">
    <property type="protein sequence ID" value="KUO95305.1"/>
    <property type="molecule type" value="Genomic_DNA"/>
</dbReference>
<evidence type="ECO:0000313" key="3">
    <source>
        <dbReference type="Proteomes" id="UP000053557"/>
    </source>
</evidence>
<evidence type="ECO:0000313" key="2">
    <source>
        <dbReference type="EMBL" id="KUO95305.1"/>
    </source>
</evidence>
<keyword evidence="3" id="KW-1185">Reference proteome</keyword>
<dbReference type="OrthoDB" id="2375463at2"/>
<keyword evidence="1" id="KW-1133">Transmembrane helix</keyword>
<feature type="transmembrane region" description="Helical" evidence="1">
    <location>
        <begin position="67"/>
        <end position="85"/>
    </location>
</feature>
<keyword evidence="1" id="KW-0472">Membrane</keyword>
<comment type="caution">
    <text evidence="2">The sequence shown here is derived from an EMBL/GenBank/DDBJ whole genome shotgun (WGS) entry which is preliminary data.</text>
</comment>
<feature type="transmembrane region" description="Helical" evidence="1">
    <location>
        <begin position="42"/>
        <end position="61"/>
    </location>
</feature>
<proteinExistence type="predicted"/>
<gene>
    <name evidence="2" type="ORF">ATW55_14125</name>
</gene>
<keyword evidence="1" id="KW-0812">Transmembrane</keyword>
<evidence type="ECO:0008006" key="4">
    <source>
        <dbReference type="Google" id="ProtNLM"/>
    </source>
</evidence>
<organism evidence="2 3">
    <name type="scientific">Ferroacidibacillus organovorans</name>
    <dbReference type="NCBI Taxonomy" id="1765683"/>
    <lineage>
        <taxon>Bacteria</taxon>
        <taxon>Bacillati</taxon>
        <taxon>Bacillota</taxon>
        <taxon>Bacilli</taxon>
        <taxon>Bacillales</taxon>
        <taxon>Alicyclobacillaceae</taxon>
        <taxon>Ferroacidibacillus</taxon>
    </lineage>
</organism>
<protein>
    <recommendedName>
        <fullName evidence="4">ATP synthase subunit I</fullName>
    </recommendedName>
</protein>